<evidence type="ECO:0000313" key="6">
    <source>
        <dbReference type="EMBL" id="GLS16360.1"/>
    </source>
</evidence>
<dbReference type="SUPFAM" id="SSF53850">
    <property type="entry name" value="Periplasmic binding protein-like II"/>
    <property type="match status" value="1"/>
</dbReference>
<comment type="caution">
    <text evidence="6">The sequence shown here is derived from an EMBL/GenBank/DDBJ whole genome shotgun (WGS) entry which is preliminary data.</text>
</comment>
<dbReference type="CDD" id="cd05466">
    <property type="entry name" value="PBP2_LTTR_substrate"/>
    <property type="match status" value="1"/>
</dbReference>
<accession>A0ABQ6CC24</accession>
<organism evidence="6 7">
    <name type="scientific">Hydrogenophaga electricum</name>
    <dbReference type="NCBI Taxonomy" id="1230953"/>
    <lineage>
        <taxon>Bacteria</taxon>
        <taxon>Pseudomonadati</taxon>
        <taxon>Pseudomonadota</taxon>
        <taxon>Betaproteobacteria</taxon>
        <taxon>Burkholderiales</taxon>
        <taxon>Comamonadaceae</taxon>
        <taxon>Hydrogenophaga</taxon>
    </lineage>
</organism>
<dbReference type="InterPro" id="IPR036388">
    <property type="entry name" value="WH-like_DNA-bd_sf"/>
</dbReference>
<keyword evidence="2" id="KW-0805">Transcription regulation</keyword>
<proteinExistence type="inferred from homology"/>
<dbReference type="Proteomes" id="UP001156903">
    <property type="component" value="Unassembled WGS sequence"/>
</dbReference>
<feature type="domain" description="HTH lysR-type" evidence="5">
    <location>
        <begin position="1"/>
        <end position="60"/>
    </location>
</feature>
<dbReference type="Pfam" id="PF00126">
    <property type="entry name" value="HTH_1"/>
    <property type="match status" value="1"/>
</dbReference>
<protein>
    <submittedName>
        <fullName evidence="6">Transcriptional regulator</fullName>
    </submittedName>
</protein>
<evidence type="ECO:0000256" key="1">
    <source>
        <dbReference type="ARBA" id="ARBA00009437"/>
    </source>
</evidence>
<dbReference type="Gene3D" id="3.40.190.290">
    <property type="match status" value="1"/>
</dbReference>
<dbReference type="SUPFAM" id="SSF46785">
    <property type="entry name" value="Winged helix' DNA-binding domain"/>
    <property type="match status" value="1"/>
</dbReference>
<keyword evidence="4" id="KW-0804">Transcription</keyword>
<keyword evidence="3" id="KW-0238">DNA-binding</keyword>
<dbReference type="InterPro" id="IPR005119">
    <property type="entry name" value="LysR_subst-bd"/>
</dbReference>
<dbReference type="EMBL" id="BSPB01000054">
    <property type="protein sequence ID" value="GLS16360.1"/>
    <property type="molecule type" value="Genomic_DNA"/>
</dbReference>
<evidence type="ECO:0000256" key="4">
    <source>
        <dbReference type="ARBA" id="ARBA00023163"/>
    </source>
</evidence>
<dbReference type="RefSeq" id="WP_234264418.1">
    <property type="nucleotide sequence ID" value="NZ_BSPB01000054.1"/>
</dbReference>
<dbReference type="PROSITE" id="PS50931">
    <property type="entry name" value="HTH_LYSR"/>
    <property type="match status" value="1"/>
</dbReference>
<dbReference type="Pfam" id="PF03466">
    <property type="entry name" value="LysR_substrate"/>
    <property type="match status" value="1"/>
</dbReference>
<dbReference type="InterPro" id="IPR050950">
    <property type="entry name" value="HTH-type_LysR_regulators"/>
</dbReference>
<comment type="similarity">
    <text evidence="1">Belongs to the LysR transcriptional regulatory family.</text>
</comment>
<sequence>MPAISQAFRCFDEVARRGSVRKAAETLHLTAAAVNQQVLNLEAQVGTPLFDRLPRGMQLTAAGEIMIAAVRRSQRDYDNALTQVEDMRALRRGHVNIGVSHSTAESLLPQVVQSVQRSHPGITFSVRSGNGESLLRGVANGEIDVAYCLRRTPPPGVEEVRAHPQQLGVVMAPGHPLHTPARLLRLRDCLDHPLVMMSPDMELRSLLERIDPRLARAGRPLVETSSVPMVRRLVAGSQAVSFLLPDNVVEDVDAGRLVWVALEDAAARLFSGIYQRSGYTTSVAMGLLLGALEAEVNAIHQRFDRQAPPPLQGFAT</sequence>
<reference evidence="7" key="1">
    <citation type="journal article" date="2019" name="Int. J. Syst. Evol. Microbiol.">
        <title>The Global Catalogue of Microorganisms (GCM) 10K type strain sequencing project: providing services to taxonomists for standard genome sequencing and annotation.</title>
        <authorList>
            <consortium name="The Broad Institute Genomics Platform"/>
            <consortium name="The Broad Institute Genome Sequencing Center for Infectious Disease"/>
            <person name="Wu L."/>
            <person name="Ma J."/>
        </authorList>
    </citation>
    <scope>NUCLEOTIDE SEQUENCE [LARGE SCALE GENOMIC DNA]</scope>
    <source>
        <strain evidence="7">NBRC 109341</strain>
    </source>
</reference>
<gene>
    <name evidence="6" type="ORF">GCM10007935_38000</name>
</gene>
<name>A0ABQ6CC24_9BURK</name>
<keyword evidence="7" id="KW-1185">Reference proteome</keyword>
<dbReference type="InterPro" id="IPR036390">
    <property type="entry name" value="WH_DNA-bd_sf"/>
</dbReference>
<dbReference type="Gene3D" id="1.10.10.10">
    <property type="entry name" value="Winged helix-like DNA-binding domain superfamily/Winged helix DNA-binding domain"/>
    <property type="match status" value="1"/>
</dbReference>
<dbReference type="PANTHER" id="PTHR30419">
    <property type="entry name" value="HTH-TYPE TRANSCRIPTIONAL REGULATOR YBHD"/>
    <property type="match status" value="1"/>
</dbReference>
<evidence type="ECO:0000259" key="5">
    <source>
        <dbReference type="PROSITE" id="PS50931"/>
    </source>
</evidence>
<dbReference type="InterPro" id="IPR000847">
    <property type="entry name" value="LysR_HTH_N"/>
</dbReference>
<evidence type="ECO:0000256" key="3">
    <source>
        <dbReference type="ARBA" id="ARBA00023125"/>
    </source>
</evidence>
<evidence type="ECO:0000256" key="2">
    <source>
        <dbReference type="ARBA" id="ARBA00023015"/>
    </source>
</evidence>
<evidence type="ECO:0000313" key="7">
    <source>
        <dbReference type="Proteomes" id="UP001156903"/>
    </source>
</evidence>